<evidence type="ECO:0000313" key="1">
    <source>
        <dbReference type="EMBL" id="JAB63800.1"/>
    </source>
</evidence>
<dbReference type="AlphaFoldDB" id="V5G1B0"/>
<sequence length="557" mass="64667">MDQSGARYFCDLAQSFDPHNPAVFSLRERLITTENENPIEVSKLLLKELETRPTDVNLRVRLLKHFLQNNLIKEAYKHASAIEEKNLSIFHNNLNWYETFAEVLVRFQRDLTYSSQLTWEFWFLSVSVLDRLVALSLDEHLDTVKASTEYVTAVFNFDQMLSKASQNIQTCPDRQLVTVFLSHYHAQLYFYLATLIFKQAKKDLIQFKEASNVTLPVLLAAYHSCPPDLQSMWLIQSPENRRRLVQHWHKEASYRCSQTGHILLAAAKDRKTIVLEKATQYSTGMWREQLYKKVFVKRDQQLKISTSFFVSSFQVLEPVIKLPDPLDLVKFDEVAQLVYPDSLHHYIWLGLNSKLSDMEVKSFEGLQYSIKNLNNCAAEALNVLDIQSFLYCAILCAKSKMEDTKNLIHYNHDRPTVLPACITDHFSTLNQSKFILIAYEMNKNEQVNIGEVHMYLIKAIEVVRCIGHHGLDVRLLVALAKIFEERSKKLTKQSEIEFNDARAEMYWKTAMPFLEKVKNNQMITYSNNRLFEYKGKDISISEASSYIEVGSCSQLYS</sequence>
<organism evidence="1">
    <name type="scientific">Anoplophora glabripennis</name>
    <name type="common">Asian longhorn beetle</name>
    <name type="synonym">Anoplophora nobilis</name>
    <dbReference type="NCBI Taxonomy" id="217634"/>
    <lineage>
        <taxon>Eukaryota</taxon>
        <taxon>Metazoa</taxon>
        <taxon>Ecdysozoa</taxon>
        <taxon>Arthropoda</taxon>
        <taxon>Hexapoda</taxon>
        <taxon>Insecta</taxon>
        <taxon>Pterygota</taxon>
        <taxon>Neoptera</taxon>
        <taxon>Endopterygota</taxon>
        <taxon>Coleoptera</taxon>
        <taxon>Polyphaga</taxon>
        <taxon>Cucujiformia</taxon>
        <taxon>Chrysomeloidea</taxon>
        <taxon>Cerambycidae</taxon>
        <taxon>Lamiinae</taxon>
        <taxon>Lamiini</taxon>
        <taxon>Anoplophora</taxon>
    </lineage>
</organism>
<proteinExistence type="predicted"/>
<dbReference type="EMBL" id="GALX01004666">
    <property type="protein sequence ID" value="JAB63800.1"/>
    <property type="molecule type" value="Transcribed_RNA"/>
</dbReference>
<reference evidence="1" key="1">
    <citation type="submission" date="2013-07" db="EMBL/GenBank/DDBJ databases">
        <title>Midgut Transcriptome Profiling of Anoplphora glabripennis, a Lignocellulose Degrading, Wood-Boring Cerambycid.</title>
        <authorList>
            <person name="Scully E.D."/>
            <person name="Hoover K."/>
            <person name="Carlson J.E."/>
            <person name="Tien M."/>
            <person name="Geib S.M."/>
        </authorList>
    </citation>
    <scope>NUCLEOTIDE SEQUENCE</scope>
</reference>
<protein>
    <submittedName>
        <fullName evidence="1">RANBP2-like and GRIP domain-containing protein 5/6</fullName>
    </submittedName>
</protein>
<name>V5G1B0_ANOGL</name>
<accession>V5G1B0</accession>
<gene>
    <name evidence="1" type="primary">RGPD5</name>
</gene>